<name>A0A0Q0Q2H0_VIBMT</name>
<keyword evidence="2" id="KW-1133">Transmembrane helix</keyword>
<protein>
    <submittedName>
        <fullName evidence="3">Membrane protein</fullName>
    </submittedName>
</protein>
<dbReference type="GeneID" id="94013197"/>
<dbReference type="EMBL" id="LBGP01000018">
    <property type="protein sequence ID" value="KQA99893.1"/>
    <property type="molecule type" value="Genomic_DNA"/>
</dbReference>
<dbReference type="Pfam" id="PF11169">
    <property type="entry name" value="DUF2956"/>
    <property type="match status" value="1"/>
</dbReference>
<organism evidence="3 4">
    <name type="scientific">Vibrio metoecus</name>
    <dbReference type="NCBI Taxonomy" id="1481663"/>
    <lineage>
        <taxon>Bacteria</taxon>
        <taxon>Pseudomonadati</taxon>
        <taxon>Pseudomonadota</taxon>
        <taxon>Gammaproteobacteria</taxon>
        <taxon>Vibrionales</taxon>
        <taxon>Vibrionaceae</taxon>
        <taxon>Vibrio</taxon>
    </lineage>
</organism>
<feature type="region of interest" description="Disordered" evidence="1">
    <location>
        <begin position="1"/>
        <end position="33"/>
    </location>
</feature>
<feature type="compositionally biased region" description="Polar residues" evidence="1">
    <location>
        <begin position="1"/>
        <end position="16"/>
    </location>
</feature>
<evidence type="ECO:0000256" key="1">
    <source>
        <dbReference type="SAM" id="MobiDB-lite"/>
    </source>
</evidence>
<dbReference type="InterPro" id="IPR021339">
    <property type="entry name" value="DUF2956"/>
</dbReference>
<evidence type="ECO:0000313" key="4">
    <source>
        <dbReference type="Proteomes" id="UP000050491"/>
    </source>
</evidence>
<feature type="transmembrane region" description="Helical" evidence="2">
    <location>
        <begin position="97"/>
        <end position="115"/>
    </location>
</feature>
<keyword evidence="2" id="KW-0472">Membrane</keyword>
<gene>
    <name evidence="3" type="ORF">XV92_14045</name>
</gene>
<evidence type="ECO:0000313" key="3">
    <source>
        <dbReference type="EMBL" id="KQA99893.1"/>
    </source>
</evidence>
<dbReference type="PATRIC" id="fig|1481663.12.peg.1610"/>
<dbReference type="AlphaFoldDB" id="A0A0Q0Q2H0"/>
<keyword evidence="2" id="KW-0812">Transmembrane</keyword>
<reference evidence="3 4" key="1">
    <citation type="journal article" date="2015" name="Genome Biol. Evol.">
        <title>The Dynamics of Genetic Interactions between Vibrio metoecus and Vibrio cholerae, Two Close Relatives Co-Occurring in the Environment.</title>
        <authorList>
            <person name="Orata F.D."/>
            <person name="Kirchberger P.C."/>
            <person name="Meheust R."/>
            <person name="Barlow E.J."/>
            <person name="Tarr C.L."/>
            <person name="Boucher Y."/>
        </authorList>
    </citation>
    <scope>NUCLEOTIDE SEQUENCE [LARGE SCALE GENOMIC DNA]</scope>
    <source>
        <strain evidence="3 4">YB5B04</strain>
    </source>
</reference>
<dbReference type="Proteomes" id="UP000050491">
    <property type="component" value="Unassembled WGS sequence"/>
</dbReference>
<proteinExistence type="predicted"/>
<dbReference type="RefSeq" id="WP_055065056.1">
    <property type="nucleotide sequence ID" value="NZ_CP129421.1"/>
</dbReference>
<sequence length="118" mass="13705">MKNSTPIPSEQTQQEAQKIAKATQRPGQTKEQTKLITQGIEKGIALYKKQQKEKHRQADKLRKKALKAKQSSMEEIHEADDYVSELDDVPHTNQAKLAWILLVLSWVGFISYWWWQNS</sequence>
<evidence type="ECO:0000256" key="2">
    <source>
        <dbReference type="SAM" id="Phobius"/>
    </source>
</evidence>
<accession>A0A0Q0Q2H0</accession>
<dbReference type="OrthoDB" id="5600789at2"/>
<comment type="caution">
    <text evidence="3">The sequence shown here is derived from an EMBL/GenBank/DDBJ whole genome shotgun (WGS) entry which is preliminary data.</text>
</comment>